<evidence type="ECO:0000313" key="10">
    <source>
        <dbReference type="EMBL" id="CAB3245307.1"/>
    </source>
</evidence>
<dbReference type="GO" id="GO:0000145">
    <property type="term" value="C:exocyst"/>
    <property type="evidence" value="ECO:0007669"/>
    <property type="project" value="UniProtKB-UniRule"/>
</dbReference>
<dbReference type="PANTHER" id="PTHR13043:SF1">
    <property type="entry name" value="EXOCYST COMPLEX COMPONENT 2"/>
    <property type="match status" value="1"/>
</dbReference>
<keyword evidence="11" id="KW-1185">Reference proteome</keyword>
<dbReference type="InterPro" id="IPR002909">
    <property type="entry name" value="IPT_dom"/>
</dbReference>
<dbReference type="Pfam" id="PF15469">
    <property type="entry name" value="Sec5"/>
    <property type="match status" value="2"/>
</dbReference>
<dbReference type="EMBL" id="CADEBC010000524">
    <property type="protein sequence ID" value="CAB3245307.1"/>
    <property type="molecule type" value="Genomic_DNA"/>
</dbReference>
<dbReference type="Proteomes" id="UP000494106">
    <property type="component" value="Unassembled WGS sequence"/>
</dbReference>
<evidence type="ECO:0000256" key="3">
    <source>
        <dbReference type="ARBA" id="ARBA00017526"/>
    </source>
</evidence>
<evidence type="ECO:0000256" key="2">
    <source>
        <dbReference type="ARBA" id="ARBA00010578"/>
    </source>
</evidence>
<dbReference type="OrthoDB" id="26242at2759"/>
<dbReference type="InterPro" id="IPR013783">
    <property type="entry name" value="Ig-like_fold"/>
</dbReference>
<evidence type="ECO:0000259" key="9">
    <source>
        <dbReference type="Pfam" id="PF15469"/>
    </source>
</evidence>
<evidence type="ECO:0000256" key="7">
    <source>
        <dbReference type="RuleBase" id="RU365069"/>
    </source>
</evidence>
<dbReference type="InterPro" id="IPR014756">
    <property type="entry name" value="Ig_E-set"/>
</dbReference>
<evidence type="ECO:0000313" key="11">
    <source>
        <dbReference type="Proteomes" id="UP000494106"/>
    </source>
</evidence>
<dbReference type="GO" id="GO:0006893">
    <property type="term" value="P:Golgi to plasma membrane transport"/>
    <property type="evidence" value="ECO:0007669"/>
    <property type="project" value="UniProtKB-UniRule"/>
</dbReference>
<feature type="domain" description="Exocyst complex component EXOC2/Sec5 N-terminal" evidence="9">
    <location>
        <begin position="411"/>
        <end position="856"/>
    </location>
</feature>
<evidence type="ECO:0000256" key="5">
    <source>
        <dbReference type="ARBA" id="ARBA00022483"/>
    </source>
</evidence>
<dbReference type="InterPro" id="IPR039481">
    <property type="entry name" value="EXOC2/Sec5_N_dom"/>
</dbReference>
<dbReference type="GO" id="GO:0015031">
    <property type="term" value="P:protein transport"/>
    <property type="evidence" value="ECO:0007669"/>
    <property type="project" value="UniProtKB-KW"/>
</dbReference>
<comment type="caution">
    <text evidence="10">The sequence shown here is derived from an EMBL/GenBank/DDBJ whole genome shotgun (WGS) entry which is preliminary data.</text>
</comment>
<dbReference type="AlphaFoldDB" id="A0A8S1AHA9"/>
<dbReference type="Pfam" id="PF01833">
    <property type="entry name" value="TIG"/>
    <property type="match status" value="1"/>
</dbReference>
<accession>A0A8S1AHA9</accession>
<dbReference type="InterPro" id="IPR029175">
    <property type="entry name" value="EXOC2/Sec5"/>
</dbReference>
<evidence type="ECO:0000256" key="4">
    <source>
        <dbReference type="ARBA" id="ARBA00022448"/>
    </source>
</evidence>
<dbReference type="GO" id="GO:0048468">
    <property type="term" value="P:cell development"/>
    <property type="evidence" value="ECO:0007669"/>
    <property type="project" value="UniProtKB-ARBA"/>
</dbReference>
<reference evidence="10 11" key="1">
    <citation type="submission" date="2020-04" db="EMBL/GenBank/DDBJ databases">
        <authorList>
            <person name="Wallbank WR R."/>
            <person name="Pardo Diaz C."/>
            <person name="Kozak K."/>
            <person name="Martin S."/>
            <person name="Jiggins C."/>
            <person name="Moest M."/>
            <person name="Warren A I."/>
            <person name="Byers J.R.P. K."/>
            <person name="Montejo-Kovacevich G."/>
            <person name="Yen C E."/>
        </authorList>
    </citation>
    <scope>NUCLEOTIDE SEQUENCE [LARGE SCALE GENOMIC DNA]</scope>
</reference>
<dbReference type="Gene3D" id="2.60.40.10">
    <property type="entry name" value="Immunoglobulins"/>
    <property type="match status" value="1"/>
</dbReference>
<proteinExistence type="inferred from homology"/>
<comment type="similarity">
    <text evidence="2 7">Belongs to the SEC5 family.</text>
</comment>
<comment type="function">
    <text evidence="1 7">Component of the exocyst complex involved in the docking of exocytic vesicles with fusion sites on the plasma membrane.</text>
</comment>
<name>A0A8S1AHA9_ARCPL</name>
<dbReference type="GO" id="GO:0048731">
    <property type="term" value="P:system development"/>
    <property type="evidence" value="ECO:0007669"/>
    <property type="project" value="UniProtKB-ARBA"/>
</dbReference>
<comment type="subunit">
    <text evidence="7">Component of the exocyst complex.</text>
</comment>
<protein>
    <recommendedName>
        <fullName evidence="3 7">Exocyst complex component 2</fullName>
    </recommendedName>
</protein>
<organism evidence="10 11">
    <name type="scientific">Arctia plantaginis</name>
    <name type="common">Wood tiger moth</name>
    <name type="synonym">Phalaena plantaginis</name>
    <dbReference type="NCBI Taxonomy" id="874455"/>
    <lineage>
        <taxon>Eukaryota</taxon>
        <taxon>Metazoa</taxon>
        <taxon>Ecdysozoa</taxon>
        <taxon>Arthropoda</taxon>
        <taxon>Hexapoda</taxon>
        <taxon>Insecta</taxon>
        <taxon>Pterygota</taxon>
        <taxon>Neoptera</taxon>
        <taxon>Endopterygota</taxon>
        <taxon>Lepidoptera</taxon>
        <taxon>Glossata</taxon>
        <taxon>Ditrysia</taxon>
        <taxon>Noctuoidea</taxon>
        <taxon>Erebidae</taxon>
        <taxon>Arctiinae</taxon>
        <taxon>Arctia</taxon>
    </lineage>
</organism>
<dbReference type="GO" id="GO:0006887">
    <property type="term" value="P:exocytosis"/>
    <property type="evidence" value="ECO:0007669"/>
    <property type="project" value="UniProtKB-KW"/>
</dbReference>
<gene>
    <name evidence="10" type="ORF">APLA_LOCUS10375</name>
</gene>
<keyword evidence="6 7" id="KW-0653">Protein transport</keyword>
<keyword evidence="5 7" id="KW-0268">Exocytosis</keyword>
<dbReference type="FunFam" id="2.60.40.10:FF:000196">
    <property type="entry name" value="Exocyst complex component 2"/>
    <property type="match status" value="1"/>
</dbReference>
<feature type="domain" description="IPT/TIG" evidence="8">
    <location>
        <begin position="5"/>
        <end position="86"/>
    </location>
</feature>
<dbReference type="PANTHER" id="PTHR13043">
    <property type="entry name" value="EXOCYST COMPLEX COMPONENT SEC5"/>
    <property type="match status" value="1"/>
</dbReference>
<dbReference type="SUPFAM" id="SSF81296">
    <property type="entry name" value="E set domains"/>
    <property type="match status" value="1"/>
</dbReference>
<evidence type="ECO:0000259" key="8">
    <source>
        <dbReference type="Pfam" id="PF01833"/>
    </source>
</evidence>
<feature type="domain" description="Exocyst complex component EXOC2/Sec5 N-terminal" evidence="9">
    <location>
        <begin position="126"/>
        <end position="408"/>
    </location>
</feature>
<evidence type="ECO:0000256" key="6">
    <source>
        <dbReference type="ARBA" id="ARBA00022927"/>
    </source>
</evidence>
<keyword evidence="4 7" id="KW-0813">Transport</keyword>
<sequence length="863" mass="96667">MGPPPVVTGISPKEGPPGTRVTIRGEFLGTSVTDLIGLKICGCDCLLSAEWKSKNKIVARSGPCKGRGDIIVTTRSGGEGTSTVQFRGYHESIGPVKESAVWVEEAAPPSLPWGRRPMSPTTYIPPDPLGLSTEGDDCKFPEEELHEMFPDGSGKLSDDNFQPGWYLLEHHSNTSFEDLKAGMVFLQRKVESQKEGQLSFLKANTGAVMDQLDRLVLLKNMYEEDERKNGKEPLPSLQAAIEESITLADSLFSEILSRKDNADKTREALSLLTRHKFLFQLPASIDRNIRKKEYDLVVNDYTRVKNLFGNTDVKLFQKILGEIDKKIEDLKEKLYNRMKTMPINVQEQIKYIRLLISLNWEGDAAWVAINSRKDYLMSLMNKVKDHFKQKEEQEFSDKNKRKLKEAESEASALSAQLHALWPLARRYFAGELAGEPTDHQRQAQLKEMIIAAVELFSDHMRTCLLSGTGSKNLPIDALRVRLVANLRHMREAYEELIKLDLPSQPLSIVEKVIFDYRVYGMTMFLQRAHKRVKGLAEKETWKIEEFTDYGAITNLPHLLETYTEEALSAIHKCVSGGGRREGVLLAEGGEPARAAIKLTQGLLLAYVAVLQDLALHLDDTQEFNNNNLSVALEQRIEEGASNSRSWQQRLLLAGTNAHYTRRVTLTNISEAFHNYGFPAPTEAIQATKEALSTLESTIAETYLEHKGDPLVGTIETSMDMGRHKTDADAVIDDARPYVYEIINNLIAVHAEVDGVCGAASSRYVRLICETVCEELARLAACAPGAELVAPQAAFQARLEHTLLHVATAEHLTRKAENYLMEALSTIPPLENEEEKKRMDSIVEGFKKRMELQLASLNCNMETV</sequence>
<evidence type="ECO:0000256" key="1">
    <source>
        <dbReference type="ARBA" id="ARBA00002660"/>
    </source>
</evidence>